<organism evidence="1 2">
    <name type="scientific">Candidatus Liptonbacteria bacterium RIFOXYC1_FULL_36_8</name>
    <dbReference type="NCBI Taxonomy" id="1798655"/>
    <lineage>
        <taxon>Bacteria</taxon>
        <taxon>Candidatus Liptoniibacteriota</taxon>
    </lineage>
</organism>
<gene>
    <name evidence="1" type="ORF">A2430_03010</name>
</gene>
<evidence type="ECO:0000313" key="1">
    <source>
        <dbReference type="EMBL" id="OGZ03365.1"/>
    </source>
</evidence>
<reference evidence="1 2" key="1">
    <citation type="journal article" date="2016" name="Nat. Commun.">
        <title>Thousands of microbial genomes shed light on interconnected biogeochemical processes in an aquifer system.</title>
        <authorList>
            <person name="Anantharaman K."/>
            <person name="Brown C.T."/>
            <person name="Hug L.A."/>
            <person name="Sharon I."/>
            <person name="Castelle C.J."/>
            <person name="Probst A.J."/>
            <person name="Thomas B.C."/>
            <person name="Singh A."/>
            <person name="Wilkins M.J."/>
            <person name="Karaoz U."/>
            <person name="Brodie E.L."/>
            <person name="Williams K.H."/>
            <person name="Hubbard S.S."/>
            <person name="Banfield J.F."/>
        </authorList>
    </citation>
    <scope>NUCLEOTIDE SEQUENCE [LARGE SCALE GENOMIC DNA]</scope>
</reference>
<name>A0A1G2CPR1_9BACT</name>
<comment type="caution">
    <text evidence="1">The sequence shown here is derived from an EMBL/GenBank/DDBJ whole genome shotgun (WGS) entry which is preliminary data.</text>
</comment>
<dbReference type="Proteomes" id="UP000177246">
    <property type="component" value="Unassembled WGS sequence"/>
</dbReference>
<sequence length="90" mass="10297">MKFLITIIEDGRKVSGLVRAENPFEVAKELELNIENASICGNVIFWSWICMGKRCSFLIMPVEENGSDLEKKEIQEDEIPDYTKLCLSLN</sequence>
<dbReference type="AlphaFoldDB" id="A0A1G2CPR1"/>
<proteinExistence type="predicted"/>
<dbReference type="EMBL" id="MHLF01000021">
    <property type="protein sequence ID" value="OGZ03365.1"/>
    <property type="molecule type" value="Genomic_DNA"/>
</dbReference>
<accession>A0A1G2CPR1</accession>
<evidence type="ECO:0000313" key="2">
    <source>
        <dbReference type="Proteomes" id="UP000177246"/>
    </source>
</evidence>
<protein>
    <submittedName>
        <fullName evidence="1">Uncharacterized protein</fullName>
    </submittedName>
</protein>